<evidence type="ECO:0000256" key="3">
    <source>
        <dbReference type="ARBA" id="ARBA00022553"/>
    </source>
</evidence>
<evidence type="ECO:0000259" key="14">
    <source>
        <dbReference type="PROSITE" id="PS50090"/>
    </source>
</evidence>
<feature type="compositionally biased region" description="Acidic residues" evidence="13">
    <location>
        <begin position="1367"/>
        <end position="1377"/>
    </location>
</feature>
<dbReference type="GO" id="GO:0003712">
    <property type="term" value="F:transcription coregulator activity"/>
    <property type="evidence" value="ECO:0007669"/>
    <property type="project" value="TreeGrafter"/>
</dbReference>
<dbReference type="Gene3D" id="1.20.1160.11">
    <property type="entry name" value="Paired amphipathic helix"/>
    <property type="match status" value="1"/>
</dbReference>
<accession>A0A6P8PYE3</accession>
<feature type="region of interest" description="Disordered" evidence="13">
    <location>
        <begin position="1"/>
        <end position="66"/>
    </location>
</feature>
<feature type="compositionally biased region" description="Polar residues" evidence="13">
    <location>
        <begin position="1990"/>
        <end position="2001"/>
    </location>
</feature>
<sequence length="2248" mass="250346">MLPCKKRKLVEQPIPQSKVKRKEELKLDTAVPNLERSIIPQQVPTTQDENQESTGGLQTCENRESSDLKLYSQMTSKLTAESSLRSGKGFTRISALDASERNQHAEELEPSTWCLGVRNSGEGKPPKNLQLKGESPVKRKTHVFTSQTPKLSSQAKKSLQLEGNASGNLQESKSSDSSPPDDEERDDTALFIPVEEQASPVGEKKHKKKKATCKQKRERRCEEESSFSGDLKLDDMLNRTLEDGAKQHKLTAINVRNILHEVITNEHVVAMMKAAINETEDMPMFEPKMTRSKLKEVVEKGVVIPTWNISPIKKANEIKAPQFVDIPLEEEDSSDEEYQPEEEEEDETAEESLLESDVESTSSSPRGPKGYRATACELMETDEEAATSPETKVSAPPFRHVSAEVVPMGPPPPPPKLRQSKDSMFMEKLHAVDEELASSPVCMDSFQPLDDSLIAFRTRSKRPLKDIPLGQLEAELCAPDITPDMYDPSTTDDEDWKKWLQGLMTDDAGNEDEADDDDDDDPEYNFLEDLDEPDTEDFRNDRAVRITKKEVNELMEELFETFQDEMGFSHVDDDGQEDEDSSPESHSTFNTPQAIRFEEPLANLLNEQHRTVRQQLELLRLKKSVRQQQQQHQIPECEDSKSQNEKSTQILILDPGQKRRLQQQMQQHVQLLTQMHLLSSNNPGLSSEADTARMFLMELATFASNSMLLHRLSNPEFQTTFEPCNLRDSLQLIEDFHAQIPVDWSPHKAEKKNANDLPCLPRHVAWVMATCSLFMYPELLPICCLKAKNPRGKVFFTKAEDNLLALGLKHFEGSEFPKPLMSKYLLTSKTAHQLTVRIKNLNMKRTPENIIKYYKRTKLLPILFKCCDDIQPHEARPPVEREEQRLPFWLKANLTTIQEEMRQRQDAEEDSKTPDGEAEASSGEGVKATVKEDPETAKAGQSGKYPLIMPKGLVLILKPKASRFSRRAWRQKRSSILNPLLMKPTPALQSGLCSTNIHKNVAKPTAPEAPSNRAIQPATVMQALTNTQPLGISAVGNLSAISQPVTFQPKMMLPMLASTRVRKPYIRRGQKKKIATKMPPVLKPTPLTHPAPVIFTVPAGTVKLVSLGGGCSVIQSVNTATNGTTQGMPVTTVLVNTTSFSCPLTRPLVTSPLFVSSNPLTIPVVASQAVVESQSTNVKNLCPATGGEVSQFPIQPKTSGLDPDDSVPVEQYKEEHSLNVLDENRDKISKDDSDVVVKTEEEENQPCTGQGLLCSASEEPVELVRTNTSEGGLEKQDPAQKWLQKQGYLLHNDKEDLVLDLEKESDVVIPQEDLSKQEAEIKTENAKAKDPVEVPSSKERQKQGTDEAEGIKGHSESTKSMSVPTDVEIEVEIELDTDLGSPAGKPEDGPETGRDEEEEEDFDDLTQDEEDEEISSASEESVLSVPELQANLTTIQEEMRQRQDAEEDSKTPDGEAEASSGEGVKASVKEDPETAKAGQSGKYPLIMPKGLVLILKPKETMEKLTWLASERRLSQEGDSEEENSQEENSEPEEEEEEEAEGVENLQKDEMVDEVSEVLVKKSSSVCASPKAVPEVESNTPPQGDRSKGACKARGAYRARNKRGRTRASKDTSKLLLLYDENILQRDPLRDQKDLAFAQAYLTRVREALQDVPGRYEEFLRVIFEFETSSQPQTAVDLYSSLRGLLLEWPQLLKDFAAFLLPEQALECGLFEEQQAFDKSRRFLRQLEICFAENPSHHQKIIRVLQSCADCLPQEITQLKTQVWQLLKGHDHLQDEFSMFFDQLRPPANHMGDFEVINWTEEKEYEFDGFEEVSLPDMEEEEEPPKMHTSSKSKRRKETHEKELEWAEGVKECSCIRADGGTEQRVKKSKRRICSHCSSKTCDSKSIKSRDLQEGQNGSLSGDRSPQKDASTGRTTTEECLDESVRAEVELLQDKKKASLGKASGCQSEGKPPAVLECPMKERVPPDKGLMQGLQRLCRSPAIAGEIPSCTNTLQLSSSPGTAASYKELHPPEPQSSNMDSPAPENSGKGCGRGRTGATQKSSATGETLSRCDSDLRQSSETISVSELLPLKTRQQSQPGASEVSHRPAPLSCPSTTSATDASKLGISLKGDLGVCELKFPTCGNTCKALDMPPSADCNTHNKAPPAGSGKVKYAKLPKGNEATVCAKNSTVSSTGEKVVLWTREADRVILTTCQEKGAHQETFQSISRQLGNKSPREVSRRFRELMRLFHTSCDVSSEEEEDGPSNTE</sequence>
<evidence type="ECO:0000256" key="4">
    <source>
        <dbReference type="ARBA" id="ARBA00022737"/>
    </source>
</evidence>
<keyword evidence="2" id="KW-0678">Repressor</keyword>
<feature type="domain" description="Myb-like" evidence="14">
    <location>
        <begin position="2181"/>
        <end position="2226"/>
    </location>
</feature>
<dbReference type="PROSITE" id="PS51477">
    <property type="entry name" value="PAH"/>
    <property type="match status" value="1"/>
</dbReference>
<keyword evidence="6" id="KW-0804">Transcription</keyword>
<evidence type="ECO:0000313" key="16">
    <source>
        <dbReference type="RefSeq" id="XP_033780141.1"/>
    </source>
</evidence>
<proteinExistence type="predicted"/>
<evidence type="ECO:0000256" key="11">
    <source>
        <dbReference type="ARBA" id="ARBA00078967"/>
    </source>
</evidence>
<evidence type="ECO:0000256" key="2">
    <source>
        <dbReference type="ARBA" id="ARBA00022491"/>
    </source>
</evidence>
<protein>
    <recommendedName>
        <fullName evidence="10">GON-4-like protein</fullName>
    </recommendedName>
    <alternativeName>
        <fullName evidence="11">GON-4 homolog</fullName>
    </alternativeName>
</protein>
<feature type="compositionally biased region" description="Acidic residues" evidence="13">
    <location>
        <begin position="1517"/>
        <end position="1541"/>
    </location>
</feature>
<keyword evidence="15" id="KW-1185">Reference proteome</keyword>
<feature type="region of interest" description="Disordered" evidence="13">
    <location>
        <begin position="1814"/>
        <end position="1842"/>
    </location>
</feature>
<dbReference type="InParanoid" id="A0A6P8PYE3"/>
<dbReference type="Pfam" id="PF21227">
    <property type="entry name" value="Myb_DNA-binding_7"/>
    <property type="match status" value="1"/>
</dbReference>
<feature type="region of interest" description="Disordered" evidence="13">
    <location>
        <begin position="1508"/>
        <end position="1549"/>
    </location>
</feature>
<dbReference type="GO" id="GO:0006355">
    <property type="term" value="P:regulation of DNA-templated transcription"/>
    <property type="evidence" value="ECO:0007669"/>
    <property type="project" value="InterPro"/>
</dbReference>
<dbReference type="Gene3D" id="1.10.10.60">
    <property type="entry name" value="Homeodomain-like"/>
    <property type="match status" value="1"/>
</dbReference>
<evidence type="ECO:0000256" key="12">
    <source>
        <dbReference type="PROSITE-ProRule" id="PRU00810"/>
    </source>
</evidence>
<dbReference type="InterPro" id="IPR036600">
    <property type="entry name" value="PAH_sf"/>
</dbReference>
<feature type="compositionally biased region" description="Polar residues" evidence="13">
    <location>
        <begin position="1893"/>
        <end position="1914"/>
    </location>
</feature>
<dbReference type="PANTHER" id="PTHR16088:SF3">
    <property type="entry name" value="GON-4-LIKE PROTEIN"/>
    <property type="match status" value="1"/>
</dbReference>
<feature type="compositionally biased region" description="Basic and acidic residues" evidence="13">
    <location>
        <begin position="899"/>
        <end position="915"/>
    </location>
</feature>
<name>A0A6P8PYE3_GEOSA</name>
<keyword evidence="5" id="KW-0805">Transcription regulation</keyword>
<dbReference type="GeneID" id="117350181"/>
<keyword evidence="3" id="KW-0597">Phosphoprotein</keyword>
<dbReference type="FunFam" id="1.10.10.60:FF:000191">
    <property type="entry name" value="GON-4-like protein isoform X1"/>
    <property type="match status" value="1"/>
</dbReference>
<feature type="region of interest" description="Disordered" evidence="13">
    <location>
        <begin position="323"/>
        <end position="371"/>
    </location>
</feature>
<evidence type="ECO:0000256" key="9">
    <source>
        <dbReference type="ARBA" id="ARBA00064584"/>
    </source>
</evidence>
<evidence type="ECO:0000256" key="6">
    <source>
        <dbReference type="ARBA" id="ARBA00023163"/>
    </source>
</evidence>
<comment type="subunit">
    <text evidence="9">Found in a complex with YY1, SIN3A and HDAC1.</text>
</comment>
<evidence type="ECO:0000256" key="1">
    <source>
        <dbReference type="ARBA" id="ARBA00004123"/>
    </source>
</evidence>
<dbReference type="Proteomes" id="UP000515159">
    <property type="component" value="Chromosome 16"/>
</dbReference>
<feature type="compositionally biased region" description="Basic and acidic residues" evidence="13">
    <location>
        <begin position="1881"/>
        <end position="1892"/>
    </location>
</feature>
<feature type="compositionally biased region" description="Polar residues" evidence="13">
    <location>
        <begin position="2036"/>
        <end position="2047"/>
    </location>
</feature>
<dbReference type="FunCoup" id="A0A6P8PYE3">
    <property type="interactions" value="3280"/>
</dbReference>
<comment type="function">
    <text evidence="8">Has transcriptional repressor activity, probably as part of a complex with YY1, SIN3A and HDAC1. Required for B cell lymphopoiesis.</text>
</comment>
<feature type="region of interest" description="Disordered" evidence="13">
    <location>
        <begin position="115"/>
        <end position="192"/>
    </location>
</feature>
<feature type="region of interest" description="Disordered" evidence="13">
    <location>
        <begin position="1990"/>
        <end position="2099"/>
    </location>
</feature>
<feature type="compositionally biased region" description="Acidic residues" evidence="13">
    <location>
        <begin position="508"/>
        <end position="535"/>
    </location>
</feature>
<feature type="compositionally biased region" description="Basic residues" evidence="13">
    <location>
        <begin position="1588"/>
        <end position="1604"/>
    </location>
</feature>
<feature type="region of interest" description="Disordered" evidence="13">
    <location>
        <begin position="1936"/>
        <end position="1966"/>
    </location>
</feature>
<keyword evidence="7 12" id="KW-0539">Nucleus</keyword>
<dbReference type="GO" id="GO:0005634">
    <property type="term" value="C:nucleus"/>
    <property type="evidence" value="ECO:0007669"/>
    <property type="project" value="UniProtKB-SubCell"/>
</dbReference>
<dbReference type="InterPro" id="IPR052435">
    <property type="entry name" value="YY1-Transcr_Regul"/>
</dbReference>
<comment type="subcellular location">
    <subcellularLocation>
        <location evidence="1 12">Nucleus</location>
    </subcellularLocation>
</comment>
<feature type="region of interest" description="Disordered" evidence="13">
    <location>
        <begin position="1307"/>
        <end position="1488"/>
    </location>
</feature>
<feature type="region of interest" description="Disordered" evidence="13">
    <location>
        <begin position="501"/>
        <end position="537"/>
    </location>
</feature>
<feature type="compositionally biased region" description="Acidic residues" evidence="13">
    <location>
        <begin position="1394"/>
        <end position="1414"/>
    </location>
</feature>
<dbReference type="CDD" id="cd12202">
    <property type="entry name" value="CASP8AP2"/>
    <property type="match status" value="1"/>
</dbReference>
<dbReference type="SUPFAM" id="SSF47762">
    <property type="entry name" value="PAH2 domain"/>
    <property type="match status" value="2"/>
</dbReference>
<feature type="region of interest" description="Disordered" evidence="13">
    <location>
        <begin position="568"/>
        <end position="590"/>
    </location>
</feature>
<evidence type="ECO:0000256" key="10">
    <source>
        <dbReference type="ARBA" id="ARBA00072086"/>
    </source>
</evidence>
<evidence type="ECO:0000256" key="7">
    <source>
        <dbReference type="ARBA" id="ARBA00023242"/>
    </source>
</evidence>
<dbReference type="InterPro" id="IPR001005">
    <property type="entry name" value="SANT/Myb"/>
</dbReference>
<feature type="region of interest" description="Disordered" evidence="13">
    <location>
        <begin position="1879"/>
        <end position="1923"/>
    </location>
</feature>
<evidence type="ECO:0000256" key="13">
    <source>
        <dbReference type="SAM" id="MobiDB-lite"/>
    </source>
</evidence>
<feature type="compositionally biased region" description="Basic and acidic residues" evidence="13">
    <location>
        <begin position="1313"/>
        <end position="1357"/>
    </location>
</feature>
<feature type="compositionally biased region" description="Polar residues" evidence="13">
    <location>
        <begin position="143"/>
        <end position="170"/>
    </location>
</feature>
<dbReference type="RefSeq" id="XP_033780141.1">
    <property type="nucleotide sequence ID" value="XM_033924250.1"/>
</dbReference>
<evidence type="ECO:0000313" key="15">
    <source>
        <dbReference type="Proteomes" id="UP000515159"/>
    </source>
</evidence>
<feature type="region of interest" description="Disordered" evidence="13">
    <location>
        <begin position="899"/>
        <end position="943"/>
    </location>
</feature>
<organism evidence="15 16">
    <name type="scientific">Geotrypetes seraphini</name>
    <name type="common">Gaboon caecilian</name>
    <name type="synonym">Caecilia seraphini</name>
    <dbReference type="NCBI Taxonomy" id="260995"/>
    <lineage>
        <taxon>Eukaryota</taxon>
        <taxon>Metazoa</taxon>
        <taxon>Chordata</taxon>
        <taxon>Craniata</taxon>
        <taxon>Vertebrata</taxon>
        <taxon>Euteleostomi</taxon>
        <taxon>Amphibia</taxon>
        <taxon>Gymnophiona</taxon>
        <taxon>Geotrypetes</taxon>
    </lineage>
</organism>
<dbReference type="FunFam" id="1.20.1160.11:FF:000006">
    <property type="entry name" value="GON-4-like protein isoform X1"/>
    <property type="match status" value="1"/>
</dbReference>
<feature type="compositionally biased region" description="Basic and acidic residues" evidence="13">
    <location>
        <begin position="1437"/>
        <end position="1453"/>
    </location>
</feature>
<feature type="compositionally biased region" description="Acidic residues" evidence="13">
    <location>
        <begin position="327"/>
        <end position="358"/>
    </location>
</feature>
<keyword evidence="4" id="KW-0677">Repeat</keyword>
<feature type="compositionally biased region" description="Low complexity" evidence="13">
    <location>
        <begin position="1415"/>
        <end position="1428"/>
    </location>
</feature>
<dbReference type="PROSITE" id="PS50090">
    <property type="entry name" value="MYB_LIKE"/>
    <property type="match status" value="1"/>
</dbReference>
<evidence type="ECO:0000256" key="8">
    <source>
        <dbReference type="ARBA" id="ARBA00058628"/>
    </source>
</evidence>
<dbReference type="InterPro" id="IPR049257">
    <property type="entry name" value="Gon4l/CASP8AP2_myb-like"/>
</dbReference>
<feature type="compositionally biased region" description="Polar residues" evidence="13">
    <location>
        <begin position="39"/>
        <end position="60"/>
    </location>
</feature>
<feature type="region of interest" description="Disordered" evidence="13">
    <location>
        <begin position="1568"/>
        <end position="1604"/>
    </location>
</feature>
<dbReference type="SUPFAM" id="SSF46689">
    <property type="entry name" value="Homeodomain-like"/>
    <property type="match status" value="1"/>
</dbReference>
<dbReference type="KEGG" id="gsh:117350181"/>
<reference evidence="16" key="1">
    <citation type="submission" date="2025-08" db="UniProtKB">
        <authorList>
            <consortium name="RefSeq"/>
        </authorList>
    </citation>
    <scope>IDENTIFICATION</scope>
</reference>
<evidence type="ECO:0000256" key="5">
    <source>
        <dbReference type="ARBA" id="ARBA00023015"/>
    </source>
</evidence>
<gene>
    <name evidence="16" type="primary">LOC117350181</name>
</gene>
<dbReference type="PANTHER" id="PTHR16088">
    <property type="entry name" value="YY1 ASSOCIATED PROTEIN-RELATED"/>
    <property type="match status" value="1"/>
</dbReference>
<dbReference type="OrthoDB" id="6257037at2759"/>
<dbReference type="Pfam" id="PF02671">
    <property type="entry name" value="PAH"/>
    <property type="match status" value="1"/>
</dbReference>
<dbReference type="InterPro" id="IPR009057">
    <property type="entry name" value="Homeodomain-like_sf"/>
</dbReference>
<dbReference type="InterPro" id="IPR003822">
    <property type="entry name" value="PAH"/>
</dbReference>